<proteinExistence type="predicted"/>
<protein>
    <recommendedName>
        <fullName evidence="1">Serine aminopeptidase S33 domain-containing protein</fullName>
    </recommendedName>
</protein>
<feature type="domain" description="Serine aminopeptidase S33" evidence="1">
    <location>
        <begin position="24"/>
        <end position="226"/>
    </location>
</feature>
<name>A0A2U3AN98_9BACL</name>
<sequence length="253" mass="28797">MDLPIKQGSETYDHRGKNVGIYMLHDLAGSPHNIYDIGVTFVEAGYSVRIPRLAGHGTSPIDLHDVTIDDILHALRTDFKEYKAEMDYVILFGFAFGGGLAQQLAFEFEVDGLILVNSIFEAPEKLIVDALEEVELEHRFVPAGTLDIKNDRVKPDIYTEIPVPIILELPEFSEHLQEHAADVFCPLLVLQSIDDHVYSPKNADYIVHKFSSREKHLIMLQDSFHFATVDYDQERIAKQCIFFIKGLDPRRED</sequence>
<dbReference type="Pfam" id="PF12146">
    <property type="entry name" value="Hydrolase_4"/>
    <property type="match status" value="1"/>
</dbReference>
<evidence type="ECO:0000313" key="2">
    <source>
        <dbReference type="EMBL" id="PWI25986.1"/>
    </source>
</evidence>
<keyword evidence="3" id="KW-1185">Reference proteome</keyword>
<reference evidence="2 3" key="1">
    <citation type="submission" date="2018-05" db="EMBL/GenBank/DDBJ databases">
        <title>Kurthia sibirica genome sequence.</title>
        <authorList>
            <person name="Maclea K.S."/>
            <person name="Goen A.E."/>
        </authorList>
    </citation>
    <scope>NUCLEOTIDE SEQUENCE [LARGE SCALE GENOMIC DNA]</scope>
    <source>
        <strain evidence="2 3">ATCC 49154</strain>
    </source>
</reference>
<gene>
    <name evidence="2" type="ORF">DEX24_05495</name>
</gene>
<dbReference type="PANTHER" id="PTHR11614">
    <property type="entry name" value="PHOSPHOLIPASE-RELATED"/>
    <property type="match status" value="1"/>
</dbReference>
<comment type="caution">
    <text evidence="2">The sequence shown here is derived from an EMBL/GenBank/DDBJ whole genome shotgun (WGS) entry which is preliminary data.</text>
</comment>
<dbReference type="InterPro" id="IPR012354">
    <property type="entry name" value="Esterase_lipase"/>
</dbReference>
<dbReference type="EMBL" id="QFVR01000005">
    <property type="protein sequence ID" value="PWI25986.1"/>
    <property type="molecule type" value="Genomic_DNA"/>
</dbReference>
<dbReference type="SUPFAM" id="SSF53474">
    <property type="entry name" value="alpha/beta-Hydrolases"/>
    <property type="match status" value="1"/>
</dbReference>
<evidence type="ECO:0000259" key="1">
    <source>
        <dbReference type="Pfam" id="PF12146"/>
    </source>
</evidence>
<dbReference type="Gene3D" id="3.40.50.1820">
    <property type="entry name" value="alpha/beta hydrolase"/>
    <property type="match status" value="1"/>
</dbReference>
<dbReference type="OrthoDB" id="9786110at2"/>
<dbReference type="InterPro" id="IPR022742">
    <property type="entry name" value="Hydrolase_4"/>
</dbReference>
<dbReference type="PIRSF" id="PIRSF017388">
    <property type="entry name" value="Esterase_lipase"/>
    <property type="match status" value="1"/>
</dbReference>
<dbReference type="AlphaFoldDB" id="A0A2U3AN98"/>
<organism evidence="2 3">
    <name type="scientific">Kurthia sibirica</name>
    <dbReference type="NCBI Taxonomy" id="202750"/>
    <lineage>
        <taxon>Bacteria</taxon>
        <taxon>Bacillati</taxon>
        <taxon>Bacillota</taxon>
        <taxon>Bacilli</taxon>
        <taxon>Bacillales</taxon>
        <taxon>Caryophanaceae</taxon>
        <taxon>Kurthia</taxon>
    </lineage>
</organism>
<evidence type="ECO:0000313" key="3">
    <source>
        <dbReference type="Proteomes" id="UP000245938"/>
    </source>
</evidence>
<dbReference type="InterPro" id="IPR051044">
    <property type="entry name" value="MAG_DAG_Lipase"/>
</dbReference>
<dbReference type="RefSeq" id="WP_109305407.1">
    <property type="nucleotide sequence ID" value="NZ_BJUF01000045.1"/>
</dbReference>
<dbReference type="Proteomes" id="UP000245938">
    <property type="component" value="Unassembled WGS sequence"/>
</dbReference>
<dbReference type="GO" id="GO:0052689">
    <property type="term" value="F:carboxylic ester hydrolase activity"/>
    <property type="evidence" value="ECO:0007669"/>
    <property type="project" value="InterPro"/>
</dbReference>
<accession>A0A2U3AN98</accession>
<dbReference type="InterPro" id="IPR029058">
    <property type="entry name" value="AB_hydrolase_fold"/>
</dbReference>